<dbReference type="Pfam" id="PF10545">
    <property type="entry name" value="MADF_DNA_bdg"/>
    <property type="match status" value="1"/>
</dbReference>
<dbReference type="PANTHER" id="PTHR12243">
    <property type="entry name" value="MADF DOMAIN TRANSCRIPTION FACTOR"/>
    <property type="match status" value="1"/>
</dbReference>
<dbReference type="GO" id="GO:0005634">
    <property type="term" value="C:nucleus"/>
    <property type="evidence" value="ECO:0007669"/>
    <property type="project" value="TreeGrafter"/>
</dbReference>
<dbReference type="OMA" id="YSKICYS"/>
<evidence type="ECO:0000259" key="2">
    <source>
        <dbReference type="Pfam" id="PF10545"/>
    </source>
</evidence>
<accession>A0A026WEY2</accession>
<dbReference type="InterPro" id="IPR039353">
    <property type="entry name" value="TF_Adf1"/>
</dbReference>
<dbReference type="InterPro" id="IPR006578">
    <property type="entry name" value="MADF-dom"/>
</dbReference>
<reference evidence="3 4" key="1">
    <citation type="journal article" date="2014" name="Curr. Biol.">
        <title>The genome of the clonal raider ant Cerapachys biroi.</title>
        <authorList>
            <person name="Oxley P.R."/>
            <person name="Ji L."/>
            <person name="Fetter-Pruneda I."/>
            <person name="McKenzie S.K."/>
            <person name="Li C."/>
            <person name="Hu H."/>
            <person name="Zhang G."/>
            <person name="Kronauer D.J."/>
        </authorList>
    </citation>
    <scope>NUCLEOTIDE SEQUENCE [LARGE SCALE GENOMIC DNA]</scope>
</reference>
<evidence type="ECO:0000256" key="1">
    <source>
        <dbReference type="SAM" id="MobiDB-lite"/>
    </source>
</evidence>
<feature type="region of interest" description="Disordered" evidence="1">
    <location>
        <begin position="170"/>
        <end position="199"/>
    </location>
</feature>
<dbReference type="PANTHER" id="PTHR12243:SF67">
    <property type="entry name" value="COREPRESSOR OF PANGOLIN, ISOFORM A-RELATED"/>
    <property type="match status" value="1"/>
</dbReference>
<proteinExistence type="predicted"/>
<protein>
    <recommendedName>
        <fullName evidence="2">MADF domain-containing protein</fullName>
    </recommendedName>
</protein>
<evidence type="ECO:0000313" key="3">
    <source>
        <dbReference type="EMBL" id="EZA53589.1"/>
    </source>
</evidence>
<feature type="domain" description="MADF" evidence="2">
    <location>
        <begin position="80"/>
        <end position="134"/>
    </location>
</feature>
<keyword evidence="4" id="KW-1185">Reference proteome</keyword>
<evidence type="ECO:0000313" key="4">
    <source>
        <dbReference type="Proteomes" id="UP000053097"/>
    </source>
</evidence>
<dbReference type="GO" id="GO:0006357">
    <property type="term" value="P:regulation of transcription by RNA polymerase II"/>
    <property type="evidence" value="ECO:0007669"/>
    <property type="project" value="TreeGrafter"/>
</dbReference>
<feature type="compositionally biased region" description="Polar residues" evidence="1">
    <location>
        <begin position="178"/>
        <end position="193"/>
    </location>
</feature>
<gene>
    <name evidence="3" type="ORF">X777_06945</name>
</gene>
<dbReference type="AlphaFoldDB" id="A0A026WEY2"/>
<sequence length="270" mass="31166">MSRRNYVQKQETVDDWTIGDKEIEDRRAFQLEKIECERYNLSNGEMTGSDRDTSYEYSSRRNEMRLNHFTLLPCLRSTLGSLSMETVKQRWKHLRDSYIKARKKMQGYVRSGSGAESGHPLRSSFAHYEEMRFLDDTVKTTPTVSSVQHLLEANSSHVEDMQVDMTAENSTDLDDSIQGVSYSPSDSSQSALSGTKRKNVQRQAEIENKFLSIIDEVSSKKRDVVDSFLDQLGDILRRLSYVRRRNLQRRLMDIAIEEEDAELGERASAK</sequence>
<organism evidence="3 4">
    <name type="scientific">Ooceraea biroi</name>
    <name type="common">Clonal raider ant</name>
    <name type="synonym">Cerapachys biroi</name>
    <dbReference type="NCBI Taxonomy" id="2015173"/>
    <lineage>
        <taxon>Eukaryota</taxon>
        <taxon>Metazoa</taxon>
        <taxon>Ecdysozoa</taxon>
        <taxon>Arthropoda</taxon>
        <taxon>Hexapoda</taxon>
        <taxon>Insecta</taxon>
        <taxon>Pterygota</taxon>
        <taxon>Neoptera</taxon>
        <taxon>Endopterygota</taxon>
        <taxon>Hymenoptera</taxon>
        <taxon>Apocrita</taxon>
        <taxon>Aculeata</taxon>
        <taxon>Formicoidea</taxon>
        <taxon>Formicidae</taxon>
        <taxon>Dorylinae</taxon>
        <taxon>Ooceraea</taxon>
    </lineage>
</organism>
<name>A0A026WEY2_OOCBI</name>
<dbReference type="Proteomes" id="UP000053097">
    <property type="component" value="Unassembled WGS sequence"/>
</dbReference>
<dbReference type="GO" id="GO:0005667">
    <property type="term" value="C:transcription regulator complex"/>
    <property type="evidence" value="ECO:0007669"/>
    <property type="project" value="TreeGrafter"/>
</dbReference>
<dbReference type="OrthoDB" id="7554472at2759"/>
<dbReference type="EMBL" id="KK107279">
    <property type="protein sequence ID" value="EZA53589.1"/>
    <property type="molecule type" value="Genomic_DNA"/>
</dbReference>